<evidence type="ECO:0000313" key="3">
    <source>
        <dbReference type="EMBL" id="CDR49367.1"/>
    </source>
</evidence>
<dbReference type="Pfam" id="PF00069">
    <property type="entry name" value="Pkinase"/>
    <property type="match status" value="1"/>
</dbReference>
<dbReference type="SUPFAM" id="SSF56112">
    <property type="entry name" value="Protein kinase-like (PK-like)"/>
    <property type="match status" value="1"/>
</dbReference>
<evidence type="ECO:0000259" key="2">
    <source>
        <dbReference type="PROSITE" id="PS50011"/>
    </source>
</evidence>
<proteinExistence type="predicted"/>
<feature type="region of interest" description="Disordered" evidence="1">
    <location>
        <begin position="217"/>
        <end position="241"/>
    </location>
</feature>
<evidence type="ECO:0000256" key="1">
    <source>
        <dbReference type="SAM" id="MobiDB-lite"/>
    </source>
</evidence>
<gene>
    <name evidence="3" type="ORF">RHTO0S_26e00298g</name>
</gene>
<organism evidence="3">
    <name type="scientific">Rhodotorula toruloides</name>
    <name type="common">Yeast</name>
    <name type="synonym">Rhodosporidium toruloides</name>
    <dbReference type="NCBI Taxonomy" id="5286"/>
    <lineage>
        <taxon>Eukaryota</taxon>
        <taxon>Fungi</taxon>
        <taxon>Dikarya</taxon>
        <taxon>Basidiomycota</taxon>
        <taxon>Pucciniomycotina</taxon>
        <taxon>Microbotryomycetes</taxon>
        <taxon>Sporidiobolales</taxon>
        <taxon>Sporidiobolaceae</taxon>
        <taxon>Rhodotorula</taxon>
    </lineage>
</organism>
<accession>A0A061BIZ9</accession>
<feature type="domain" description="Protein kinase" evidence="2">
    <location>
        <begin position="577"/>
        <end position="749"/>
    </location>
</feature>
<dbReference type="OrthoDB" id="427969at2759"/>
<dbReference type="GO" id="GO:0004672">
    <property type="term" value="F:protein kinase activity"/>
    <property type="evidence" value="ECO:0007669"/>
    <property type="project" value="InterPro"/>
</dbReference>
<protein>
    <submittedName>
        <fullName evidence="3">RHTO0S26e00298g1_1</fullName>
    </submittedName>
</protein>
<dbReference type="InterPro" id="IPR011009">
    <property type="entry name" value="Kinase-like_dom_sf"/>
</dbReference>
<feature type="compositionally biased region" description="Polar residues" evidence="1">
    <location>
        <begin position="434"/>
        <end position="443"/>
    </location>
</feature>
<feature type="compositionally biased region" description="Basic and acidic residues" evidence="1">
    <location>
        <begin position="24"/>
        <end position="47"/>
    </location>
</feature>
<name>A0A061BIZ9_RHOTO</name>
<dbReference type="PROSITE" id="PS50011">
    <property type="entry name" value="PROTEIN_KINASE_DOM"/>
    <property type="match status" value="1"/>
</dbReference>
<sequence length="749" mass="82055">MAASQHVPTAIWNGTMKQPIRATFVDRSEPSNATKDTRKPTTSDKESAGTVTRLRHLPAAFHNLPRRFEKEILPLLDWNGSQAFSDADGDNGRGEVHGVNERDAEEFVSVHVLRRPQFYTQGVFGEGVQRGAQADRPQQGPADLALSRFSQPTVEIFLEVKLEGVLTDAIDRRSADIAALDPHFRSACNLPPDWKTANVGKARAEKDLLDLAKAQLLAPPNERPSASRSVPTRLRKPSPRLVASRESATLYETSAAMEKVLDRLANLDLQKSSRTQPDPSQWERWGWHQEGEEPATWYDLDEEEQHVLLIYQQLNNELGATRRRKPPVPFQPLILCSPAKYIPKILIDSTLIRGNAIHDLAAASRLVSILQIILDRSLRRKELPSIDAERASGGEVLDWLMELGRGAVGGERGGQGVSTSAASATSSDTGMSTPHAQDSLSPETTHESRSAVEGYFASPASSIASLDSASAASSRRSLSSSGNSSDSLTASTRSLFSIADTTSSVATDTSPFSSETSENSARRLSRDIGDLRLAIRETQYVVLRTSAPDVPKIDHVYHRRFSPTEVDIEALERAPTIRLVEVLGSGGTGSVCKDETGKLAVKLVLPYRGEDPASSLERVHEALNEAEFLQSHRGRMPLCAPSFHGLFSTVDSEDRLYLALVFDLVEGLTLDEWSDVQDHRQACLEAVDTLHKARISHGDLRPPNFIMQTNGTAKIVDYARAHGNASPDELDAERERFLADIDLAPSETG</sequence>
<reference evidence="3" key="1">
    <citation type="journal article" date="2014" name="Genome Announc.">
        <title>Draft genome sequence of Rhodosporidium toruloides CECT1137, an oleaginous yeast of biotechnological interest.</title>
        <authorList>
            <person name="Morin N."/>
            <person name="Calcas X."/>
            <person name="Devillers H."/>
            <person name="Durrens P."/>
            <person name="Sherman D.J."/>
            <person name="Nicaud J.-M."/>
            <person name="Neuveglise C."/>
        </authorList>
    </citation>
    <scope>NUCLEOTIDE SEQUENCE</scope>
    <source>
        <strain evidence="3">CECT1137</strain>
    </source>
</reference>
<feature type="region of interest" description="Disordered" evidence="1">
    <location>
        <begin position="410"/>
        <end position="450"/>
    </location>
</feature>
<dbReference type="GO" id="GO:0005524">
    <property type="term" value="F:ATP binding"/>
    <property type="evidence" value="ECO:0007669"/>
    <property type="project" value="InterPro"/>
</dbReference>
<dbReference type="InterPro" id="IPR000719">
    <property type="entry name" value="Prot_kinase_dom"/>
</dbReference>
<feature type="compositionally biased region" description="Low complexity" evidence="1">
    <location>
        <begin position="417"/>
        <end position="433"/>
    </location>
</feature>
<dbReference type="AlphaFoldDB" id="A0A061BIZ9"/>
<dbReference type="Gene3D" id="1.10.510.10">
    <property type="entry name" value="Transferase(Phosphotransferase) domain 1"/>
    <property type="match status" value="1"/>
</dbReference>
<feature type="region of interest" description="Disordered" evidence="1">
    <location>
        <begin position="21"/>
        <end position="50"/>
    </location>
</feature>
<dbReference type="EMBL" id="LK052961">
    <property type="protein sequence ID" value="CDR49367.1"/>
    <property type="molecule type" value="Genomic_DNA"/>
</dbReference>